<dbReference type="AlphaFoldDB" id="A0A1F6LRG8"/>
<protein>
    <submittedName>
        <fullName evidence="1">Uncharacterized protein</fullName>
    </submittedName>
</protein>
<dbReference type="Proteomes" id="UP000176329">
    <property type="component" value="Unassembled WGS sequence"/>
</dbReference>
<evidence type="ECO:0000313" key="1">
    <source>
        <dbReference type="EMBL" id="OGH61883.1"/>
    </source>
</evidence>
<name>A0A1F6LRG8_9BACT</name>
<sequence>MAAAPGHKKLIQTPADLDAALRKAGVGDVAAREMRIRYGIPIDSEAPLDAKGALGASDDVQRQVAAELAARTHNAKVGMAERGLTMARGQYGQGARVGQDAAGQAIREQAGE</sequence>
<dbReference type="EMBL" id="MFPV01000032">
    <property type="protein sequence ID" value="OGH61883.1"/>
    <property type="molecule type" value="Genomic_DNA"/>
</dbReference>
<organism evidence="1 2">
    <name type="scientific">Candidatus Magasanikbacteria bacterium RIFCSPHIGHO2_01_FULL_50_8</name>
    <dbReference type="NCBI Taxonomy" id="1798674"/>
    <lineage>
        <taxon>Bacteria</taxon>
        <taxon>Candidatus Magasanikiibacteriota</taxon>
    </lineage>
</organism>
<proteinExistence type="predicted"/>
<comment type="caution">
    <text evidence="1">The sequence shown here is derived from an EMBL/GenBank/DDBJ whole genome shotgun (WGS) entry which is preliminary data.</text>
</comment>
<gene>
    <name evidence="1" type="ORF">A2848_02350</name>
</gene>
<reference evidence="1 2" key="1">
    <citation type="journal article" date="2016" name="Nat. Commun.">
        <title>Thousands of microbial genomes shed light on interconnected biogeochemical processes in an aquifer system.</title>
        <authorList>
            <person name="Anantharaman K."/>
            <person name="Brown C.T."/>
            <person name="Hug L.A."/>
            <person name="Sharon I."/>
            <person name="Castelle C.J."/>
            <person name="Probst A.J."/>
            <person name="Thomas B.C."/>
            <person name="Singh A."/>
            <person name="Wilkins M.J."/>
            <person name="Karaoz U."/>
            <person name="Brodie E.L."/>
            <person name="Williams K.H."/>
            <person name="Hubbard S.S."/>
            <person name="Banfield J.F."/>
        </authorList>
    </citation>
    <scope>NUCLEOTIDE SEQUENCE [LARGE SCALE GENOMIC DNA]</scope>
</reference>
<accession>A0A1F6LRG8</accession>
<evidence type="ECO:0000313" key="2">
    <source>
        <dbReference type="Proteomes" id="UP000176329"/>
    </source>
</evidence>